<dbReference type="AlphaFoldDB" id="A0A964BNB2"/>
<gene>
    <name evidence="1" type="ORF">I4641_02500</name>
</gene>
<comment type="caution">
    <text evidence="1">The sequence shown here is derived from an EMBL/GenBank/DDBJ whole genome shotgun (WGS) entry which is preliminary data.</text>
</comment>
<accession>A0A964BNB2</accession>
<sequence length="214" mass="24577">MYFLKKATYQYFAGDKYIEVDSIILILDGSVSILNEYDQFIETCSNSFVGLDTIFLNVREWCYYKLICHAEVSVLSIDIKSFSNIVSSYSALSEYFHYQANRLNLLLLHFEVTKDSLVSQINLLPYLSSLEQILFDPGIVNGSSFLLNNVFLILYSGNLIHDSGREVFPGQIYDCSSLPIDGEWLSLGRSCLYVYRDEDKYEENEHIQTSTILP</sequence>
<proteinExistence type="predicted"/>
<dbReference type="RefSeq" id="WP_229638851.1">
    <property type="nucleotide sequence ID" value="NZ_JADWDC010000004.1"/>
</dbReference>
<dbReference type="SUPFAM" id="SSF51206">
    <property type="entry name" value="cAMP-binding domain-like"/>
    <property type="match status" value="1"/>
</dbReference>
<evidence type="ECO:0000313" key="1">
    <source>
        <dbReference type="EMBL" id="MCC0175852.1"/>
    </source>
</evidence>
<dbReference type="Proteomes" id="UP000729733">
    <property type="component" value="Unassembled WGS sequence"/>
</dbReference>
<name>A0A964BNB2_9CYAN</name>
<evidence type="ECO:0000313" key="2">
    <source>
        <dbReference type="Proteomes" id="UP000729733"/>
    </source>
</evidence>
<keyword evidence="2" id="KW-1185">Reference proteome</keyword>
<reference evidence="1" key="1">
    <citation type="journal article" date="2021" name="Antonie Van Leeuwenhoek">
        <title>Draft genome and description of Waterburya agarophytonicola gen. nov. sp. nov. (Pleurocapsales, Cyanobacteria): a seaweed symbiont.</title>
        <authorList>
            <person name="Bonthond G."/>
            <person name="Shalygin S."/>
            <person name="Bayer T."/>
            <person name="Weinberger F."/>
        </authorList>
    </citation>
    <scope>NUCLEOTIDE SEQUENCE</scope>
    <source>
        <strain evidence="1">KI4</strain>
    </source>
</reference>
<dbReference type="InterPro" id="IPR018490">
    <property type="entry name" value="cNMP-bd_dom_sf"/>
</dbReference>
<protein>
    <recommendedName>
        <fullName evidence="3">Cyclic nucleotide-binding domain-containing protein</fullName>
    </recommendedName>
</protein>
<evidence type="ECO:0008006" key="3">
    <source>
        <dbReference type="Google" id="ProtNLM"/>
    </source>
</evidence>
<dbReference type="EMBL" id="JADWDC010000004">
    <property type="protein sequence ID" value="MCC0175852.1"/>
    <property type="molecule type" value="Genomic_DNA"/>
</dbReference>
<organism evidence="1 2">
    <name type="scientific">Waterburya agarophytonicola KI4</name>
    <dbReference type="NCBI Taxonomy" id="2874699"/>
    <lineage>
        <taxon>Bacteria</taxon>
        <taxon>Bacillati</taxon>
        <taxon>Cyanobacteriota</taxon>
        <taxon>Cyanophyceae</taxon>
        <taxon>Pleurocapsales</taxon>
        <taxon>Hyellaceae</taxon>
        <taxon>Waterburya</taxon>
        <taxon>Waterburya agarophytonicola</taxon>
    </lineage>
</organism>